<keyword evidence="1" id="KW-0472">Membrane</keyword>
<sequence length="247" mass="26900">MLCLQYRKSNRKFTEKMIGSGYPPWLLPELTQAVPDPHADEPGGTRDMTQVVLFAIDICAVALLVFGLYFPRHRRRDLVVAYLGVNVGVLAVASALSASNVGAGVGLGMALFGVLSIIRLRSTELDQHEVAYYFSALALGLLGALSTNSVWLNGGLMALIVAVMFLGDHRRVFRHYRHQILVLDSAVTDHAVLVAHLEQLLHARVHVATSQRVDLVNETTVVDVRYSVARRTPASTPGSPVPAGARR</sequence>
<evidence type="ECO:0000313" key="3">
    <source>
        <dbReference type="Proteomes" id="UP000198797"/>
    </source>
</evidence>
<feature type="transmembrane region" description="Helical" evidence="1">
    <location>
        <begin position="101"/>
        <end position="118"/>
    </location>
</feature>
<keyword evidence="3" id="KW-1185">Reference proteome</keyword>
<keyword evidence="1" id="KW-0812">Transmembrane</keyword>
<dbReference type="STRING" id="121616.GA0070216_10634"/>
<accession>A0A1C4YBW4</accession>
<keyword evidence="1" id="KW-1133">Transmembrane helix</keyword>
<evidence type="ECO:0000313" key="2">
    <source>
        <dbReference type="EMBL" id="SCF17831.1"/>
    </source>
</evidence>
<organism evidence="2 3">
    <name type="scientific">Micromonospora matsumotoense</name>
    <dbReference type="NCBI Taxonomy" id="121616"/>
    <lineage>
        <taxon>Bacteria</taxon>
        <taxon>Bacillati</taxon>
        <taxon>Actinomycetota</taxon>
        <taxon>Actinomycetes</taxon>
        <taxon>Micromonosporales</taxon>
        <taxon>Micromonosporaceae</taxon>
        <taxon>Micromonospora</taxon>
    </lineage>
</organism>
<feature type="transmembrane region" description="Helical" evidence="1">
    <location>
        <begin position="78"/>
        <end position="95"/>
    </location>
</feature>
<feature type="transmembrane region" description="Helical" evidence="1">
    <location>
        <begin position="51"/>
        <end position="71"/>
    </location>
</feature>
<proteinExistence type="predicted"/>
<protein>
    <recommendedName>
        <fullName evidence="4">DUF4956 domain-containing protein</fullName>
    </recommendedName>
</protein>
<name>A0A1C4YBW4_9ACTN</name>
<evidence type="ECO:0008006" key="4">
    <source>
        <dbReference type="Google" id="ProtNLM"/>
    </source>
</evidence>
<dbReference type="Pfam" id="PF16316">
    <property type="entry name" value="DUF4956"/>
    <property type="match status" value="1"/>
</dbReference>
<gene>
    <name evidence="2" type="ORF">GA0070216_10634</name>
</gene>
<dbReference type="EMBL" id="FMCU01000006">
    <property type="protein sequence ID" value="SCF17831.1"/>
    <property type="molecule type" value="Genomic_DNA"/>
</dbReference>
<reference evidence="3" key="1">
    <citation type="submission" date="2016-06" db="EMBL/GenBank/DDBJ databases">
        <authorList>
            <person name="Varghese N."/>
            <person name="Submissions Spin"/>
        </authorList>
    </citation>
    <scope>NUCLEOTIDE SEQUENCE [LARGE SCALE GENOMIC DNA]</scope>
    <source>
        <strain evidence="3">DSM 44100</strain>
    </source>
</reference>
<dbReference type="InterPro" id="IPR032531">
    <property type="entry name" value="DUF4956"/>
</dbReference>
<dbReference type="AlphaFoldDB" id="A0A1C4YBW4"/>
<dbReference type="Proteomes" id="UP000198797">
    <property type="component" value="Unassembled WGS sequence"/>
</dbReference>
<evidence type="ECO:0000256" key="1">
    <source>
        <dbReference type="SAM" id="Phobius"/>
    </source>
</evidence>
<feature type="transmembrane region" description="Helical" evidence="1">
    <location>
        <begin position="130"/>
        <end position="145"/>
    </location>
</feature>
<feature type="transmembrane region" description="Helical" evidence="1">
    <location>
        <begin position="151"/>
        <end position="167"/>
    </location>
</feature>